<dbReference type="EMBL" id="JAACJJ010000056">
    <property type="protein sequence ID" value="KAF5313090.1"/>
    <property type="molecule type" value="Genomic_DNA"/>
</dbReference>
<evidence type="ECO:0000313" key="1">
    <source>
        <dbReference type="EMBL" id="KAF5313090.1"/>
    </source>
</evidence>
<organism evidence="1 2">
    <name type="scientific">Psilocybe cf. subviscida</name>
    <dbReference type="NCBI Taxonomy" id="2480587"/>
    <lineage>
        <taxon>Eukaryota</taxon>
        <taxon>Fungi</taxon>
        <taxon>Dikarya</taxon>
        <taxon>Basidiomycota</taxon>
        <taxon>Agaricomycotina</taxon>
        <taxon>Agaricomycetes</taxon>
        <taxon>Agaricomycetidae</taxon>
        <taxon>Agaricales</taxon>
        <taxon>Agaricineae</taxon>
        <taxon>Strophariaceae</taxon>
        <taxon>Psilocybe</taxon>
    </lineage>
</organism>
<keyword evidence="2" id="KW-1185">Reference proteome</keyword>
<proteinExistence type="predicted"/>
<sequence>MPCSSNELVLVDTSITPSNSSQSKLAQSLRGSLRHLAWKTQQATDPSRRVFQRKRAFAWKEPTIKEDWNEEFYVITRDDFDSVTSLNDCAAPASIPSTLPLNTLVRSTEATVTVSSKPPVPPFAALAPLVISDTLNRGSTYTTRSITSTESATPTYTEFAHITSSFPLPPTHIPEGIKSPITLTSYPQSSLAHPVTDFYQEEPSVKSPESYFHTGSTITFQRFKSKARDIFRIPSIRLSWKR</sequence>
<accession>A0A8H5EUL1</accession>
<name>A0A8H5EUL1_9AGAR</name>
<dbReference type="Proteomes" id="UP000567179">
    <property type="component" value="Unassembled WGS sequence"/>
</dbReference>
<reference evidence="1 2" key="1">
    <citation type="journal article" date="2020" name="ISME J.">
        <title>Uncovering the hidden diversity of litter-decomposition mechanisms in mushroom-forming fungi.</title>
        <authorList>
            <person name="Floudas D."/>
            <person name="Bentzer J."/>
            <person name="Ahren D."/>
            <person name="Johansson T."/>
            <person name="Persson P."/>
            <person name="Tunlid A."/>
        </authorList>
    </citation>
    <scope>NUCLEOTIDE SEQUENCE [LARGE SCALE GENOMIC DNA]</scope>
    <source>
        <strain evidence="1 2">CBS 101986</strain>
    </source>
</reference>
<dbReference type="OrthoDB" id="10452904at2759"/>
<protein>
    <submittedName>
        <fullName evidence="1">Uncharacterized protein</fullName>
    </submittedName>
</protein>
<evidence type="ECO:0000313" key="2">
    <source>
        <dbReference type="Proteomes" id="UP000567179"/>
    </source>
</evidence>
<gene>
    <name evidence="1" type="ORF">D9619_002913</name>
</gene>
<comment type="caution">
    <text evidence="1">The sequence shown here is derived from an EMBL/GenBank/DDBJ whole genome shotgun (WGS) entry which is preliminary data.</text>
</comment>
<dbReference type="AlphaFoldDB" id="A0A8H5EUL1"/>